<sequence>MAGMGEMAPSPSEYKFNGTMRHKLMMHMTFYWENAAIVLFPHWPGRDTHWYAVSLVFVFLLAILVEWLSNCRFLKPDSNQVVAGFVQTFLQCIRVGLNYLAMLAVMSFNGGVFLAAIAGHTLGFFFFGSKVFKKSSSPAKPSDLPPLDCC</sequence>
<proteinExistence type="inferred from homology"/>
<dbReference type="AlphaFoldDB" id="A0A1Q3CDX6"/>
<evidence type="ECO:0000256" key="2">
    <source>
        <dbReference type="ARBA" id="ARBA00022692"/>
    </source>
</evidence>
<evidence type="ECO:0000256" key="4">
    <source>
        <dbReference type="ARBA" id="ARBA00022989"/>
    </source>
</evidence>
<dbReference type="Proteomes" id="UP000187406">
    <property type="component" value="Unassembled WGS sequence"/>
</dbReference>
<keyword evidence="2 6" id="KW-0812">Transmembrane</keyword>
<keyword evidence="6" id="KW-0406">Ion transport</keyword>
<keyword evidence="3 6" id="KW-0187">Copper transport</keyword>
<dbReference type="GO" id="GO:0005886">
    <property type="term" value="C:plasma membrane"/>
    <property type="evidence" value="ECO:0007669"/>
    <property type="project" value="TreeGrafter"/>
</dbReference>
<keyword evidence="8" id="KW-1185">Reference proteome</keyword>
<dbReference type="PANTHER" id="PTHR12483:SF24">
    <property type="entry name" value="COPPER TRANSPORTER 2-RELATED"/>
    <property type="match status" value="1"/>
</dbReference>
<protein>
    <recommendedName>
        <fullName evidence="6">Copper transport protein</fullName>
    </recommendedName>
</protein>
<name>A0A1Q3CDX6_CEPFO</name>
<dbReference type="Pfam" id="PF04145">
    <property type="entry name" value="Ctr"/>
    <property type="match status" value="2"/>
</dbReference>
<evidence type="ECO:0000313" key="8">
    <source>
        <dbReference type="Proteomes" id="UP000187406"/>
    </source>
</evidence>
<comment type="caution">
    <text evidence="7">The sequence shown here is derived from an EMBL/GenBank/DDBJ whole genome shotgun (WGS) entry which is preliminary data.</text>
</comment>
<comment type="similarity">
    <text evidence="1 6">Belongs to the copper transporter (Ctr) (TC 1.A.56) family. SLC31A subfamily.</text>
</comment>
<dbReference type="GO" id="GO:0005375">
    <property type="term" value="F:copper ion transmembrane transporter activity"/>
    <property type="evidence" value="ECO:0007669"/>
    <property type="project" value="UniProtKB-UniRule"/>
</dbReference>
<dbReference type="PANTHER" id="PTHR12483">
    <property type="entry name" value="SOLUTE CARRIER FAMILY 31 COPPER TRANSPORTERS"/>
    <property type="match status" value="1"/>
</dbReference>
<organism evidence="7 8">
    <name type="scientific">Cephalotus follicularis</name>
    <name type="common">Albany pitcher plant</name>
    <dbReference type="NCBI Taxonomy" id="3775"/>
    <lineage>
        <taxon>Eukaryota</taxon>
        <taxon>Viridiplantae</taxon>
        <taxon>Streptophyta</taxon>
        <taxon>Embryophyta</taxon>
        <taxon>Tracheophyta</taxon>
        <taxon>Spermatophyta</taxon>
        <taxon>Magnoliopsida</taxon>
        <taxon>eudicotyledons</taxon>
        <taxon>Gunneridae</taxon>
        <taxon>Pentapetalae</taxon>
        <taxon>rosids</taxon>
        <taxon>fabids</taxon>
        <taxon>Oxalidales</taxon>
        <taxon>Cephalotaceae</taxon>
        <taxon>Cephalotus</taxon>
    </lineage>
</organism>
<keyword evidence="6" id="KW-0813">Transport</keyword>
<keyword evidence="6" id="KW-0186">Copper</keyword>
<keyword evidence="4 6" id="KW-1133">Transmembrane helix</keyword>
<dbReference type="InParanoid" id="A0A1Q3CDX6"/>
<keyword evidence="5 6" id="KW-0472">Membrane</keyword>
<evidence type="ECO:0000256" key="6">
    <source>
        <dbReference type="RuleBase" id="RU367022"/>
    </source>
</evidence>
<evidence type="ECO:0000256" key="1">
    <source>
        <dbReference type="ARBA" id="ARBA00006921"/>
    </source>
</evidence>
<evidence type="ECO:0000256" key="5">
    <source>
        <dbReference type="ARBA" id="ARBA00023136"/>
    </source>
</evidence>
<dbReference type="OrthoDB" id="73901at2759"/>
<gene>
    <name evidence="7" type="ORF">CFOL_v3_21796</name>
</gene>
<dbReference type="InterPro" id="IPR007274">
    <property type="entry name" value="Cop_transporter"/>
</dbReference>
<dbReference type="EMBL" id="BDDD01001772">
    <property type="protein sequence ID" value="GAV78328.1"/>
    <property type="molecule type" value="Genomic_DNA"/>
</dbReference>
<accession>A0A1Q3CDX6</accession>
<evidence type="ECO:0000313" key="7">
    <source>
        <dbReference type="EMBL" id="GAV78328.1"/>
    </source>
</evidence>
<reference evidence="8" key="1">
    <citation type="submission" date="2016-04" db="EMBL/GenBank/DDBJ databases">
        <title>Cephalotus genome sequencing.</title>
        <authorList>
            <person name="Fukushima K."/>
            <person name="Hasebe M."/>
            <person name="Fang X."/>
        </authorList>
    </citation>
    <scope>NUCLEOTIDE SEQUENCE [LARGE SCALE GENOMIC DNA]</scope>
    <source>
        <strain evidence="8">cv. St1</strain>
    </source>
</reference>
<evidence type="ECO:0000256" key="3">
    <source>
        <dbReference type="ARBA" id="ARBA00022796"/>
    </source>
</evidence>
<comment type="subcellular location">
    <subcellularLocation>
        <location evidence="6">Membrane</location>
        <topology evidence="6">Multi-pass membrane protein</topology>
    </subcellularLocation>
</comment>
<feature type="transmembrane region" description="Helical" evidence="6">
    <location>
        <begin position="49"/>
        <end position="69"/>
    </location>
</feature>